<protein>
    <recommendedName>
        <fullName evidence="6">NADH:ubiquinone reductase (non-electrogenic)</fullName>
        <ecNumber evidence="6">1.6.5.9</ecNumber>
    </recommendedName>
</protein>
<evidence type="ECO:0000313" key="34">
    <source>
        <dbReference type="EMBL" id="AFN53706.1"/>
    </source>
</evidence>
<accession>I6YI10</accession>
<dbReference type="GO" id="GO:0005509">
    <property type="term" value="F:calcium ion binding"/>
    <property type="evidence" value="ECO:0007669"/>
    <property type="project" value="InterPro"/>
</dbReference>
<dbReference type="SMART" id="SM00503">
    <property type="entry name" value="SynN"/>
    <property type="match status" value="1"/>
</dbReference>
<keyword evidence="28" id="KW-0812">Transmembrane</keyword>
<evidence type="ECO:0000256" key="13">
    <source>
        <dbReference type="ARBA" id="ARBA00022827"/>
    </source>
</evidence>
<comment type="catalytic activity">
    <reaction evidence="24">
        <text>a quinone + NADH + H(+) = a quinol + NAD(+)</text>
        <dbReference type="Rhea" id="RHEA:46160"/>
        <dbReference type="ChEBI" id="CHEBI:15378"/>
        <dbReference type="ChEBI" id="CHEBI:24646"/>
        <dbReference type="ChEBI" id="CHEBI:57540"/>
        <dbReference type="ChEBI" id="CHEBI:57945"/>
        <dbReference type="ChEBI" id="CHEBI:132124"/>
        <dbReference type="EC" id="1.6.5.9"/>
    </reaction>
</comment>
<sequence length="1272" mass="141819">MNDLFSSSFKKYTDLKQQTQIDDLEAGKQNTNLDKFFQDVENVKDDMSTVAKLHKSLQESNEEIKTVHNAKTVKDLRSRMDSDVAQVLKRVRVIKGKLEALERSNAAARSIPGCGPGSSADRTRTSVVGGLGKKLKDLMDDFQNLRAKMSAEYKETVERRYFTITGEKASEDLIENLIESGESESFLQKAIQEQGRGQILDTISEIQERHDAVKEIEKNLIELHQVFLDMAALVEAQGHQLNDIESHVAHASSFVRRGTEQLQEAREHQKSSRKWTCIAIILGIVFIILLLLPLLKCFVNMKSSYGSSHRIPFEDESDEVKKSSRQQRLALQGEPKCVICGRYGEYICDETDDDVCSLECKQVVLARTIAKDRGSISNRIVVSAKDECFYVRDSMSLTADQTVTSRKKLDIHVKGDDTVPPPMLSFSSWNLPSKLLQNIESAGFDVPTPVQMQAIPIGLSGKSLLASAETGSGKTASFLVPIITCCSRHQNLNRKKPLGIVLTPTRELCIQVEDQAKLLGKGLLFKTALVVGGDAMAGQVHRLQQGVELIVATPGRLIDLLTKHDIELDEVKMFVVDEVDYMLQSGFRDQVMQIFVSLAQPQVLMYSATISEEVEKLASSMIKEIVSISIGLRNRPSMAVKQLAIWVETKQKKQKLFDILLSKQHFVPPAVVYVGSRLGADLLSNAITVRTGLKALSIHGEKPMKERREIMAAFLMGEAPVIVSTGVLGRGMDLLGVRQVIVFDMPNSIEEYVHMIGRASRMGEEGKAIAFINEENKTIFSEFVEEKSLVLLKQCNRCGGGLVAYADANSLSHVAPPEIKKKRVVVLGTGWAGTSFLKQLNDPSYDVQVISPRNYFAFTPLLPSVTVGTVEPRSIVEPIRNIVKKKNVDVRYWEAECFKIDSQSKKVHCHSNQNVDGNGKEEFVADYDYLVIAMGGRPNTFNTPGVVEHCNFLKEVEDAQRIRRSVVDCFEKASLPSLSDEERKKILHFVVVGGGPTGVEFAAELHDFVTEDLVKLYPAARKYVKITLLEAADHILTMFDKRITEFAEDKFKRDGIDVKLGSMVTKVSDNEISAKARVDGQVTNMPYGMIVWSTGIGAHPVIRDFMKQVGQEDIDAIFKKADKDNSGTLTVKELQEVIDDICERYPQVGLYLKTKKLRNIADLLSDAQGDDSKGSIELSIEELKTALKEVDSQVKNFPATAQVAAQQGSYLANCFNRMETAEKNPEGPLRFRGEGRHRFRPFRLFFSWVIIFAIQIGYVAGFDIKELIKASV</sequence>
<dbReference type="PROSITE" id="PS00914">
    <property type="entry name" value="SYNTAXIN"/>
    <property type="match status" value="1"/>
</dbReference>
<evidence type="ECO:0000259" key="32">
    <source>
        <dbReference type="PROSITE" id="PS51194"/>
    </source>
</evidence>
<dbReference type="GO" id="GO:0003724">
    <property type="term" value="F:RNA helicase activity"/>
    <property type="evidence" value="ECO:0007669"/>
    <property type="project" value="InterPro"/>
</dbReference>
<dbReference type="InterPro" id="IPR014001">
    <property type="entry name" value="Helicase_ATP-bd"/>
</dbReference>
<dbReference type="Pfam" id="PF00804">
    <property type="entry name" value="Syntaxin"/>
    <property type="match status" value="1"/>
</dbReference>
<feature type="domain" description="DEAD-box RNA helicase Q" evidence="33">
    <location>
        <begin position="424"/>
        <end position="452"/>
    </location>
</feature>
<dbReference type="PROSITE" id="PS51192">
    <property type="entry name" value="HELICASE_ATP_BIND_1"/>
    <property type="match status" value="1"/>
</dbReference>
<dbReference type="AlphaFoldDB" id="I6YI10"/>
<evidence type="ECO:0000256" key="10">
    <source>
        <dbReference type="ARBA" id="ARBA00022792"/>
    </source>
</evidence>
<evidence type="ECO:0000256" key="22">
    <source>
        <dbReference type="ARBA" id="ARBA00023128"/>
    </source>
</evidence>
<dbReference type="Gene3D" id="3.40.50.300">
    <property type="entry name" value="P-loop containing nucleotide triphosphate hydrolases"/>
    <property type="match status" value="2"/>
</dbReference>
<dbReference type="GO" id="GO:0016192">
    <property type="term" value="P:vesicle-mediated transport"/>
    <property type="evidence" value="ECO:0007669"/>
    <property type="project" value="InterPro"/>
</dbReference>
<dbReference type="Pfam" id="PF07992">
    <property type="entry name" value="Pyr_redox_2"/>
    <property type="match status" value="1"/>
</dbReference>
<dbReference type="Gene3D" id="3.50.50.100">
    <property type="match status" value="1"/>
</dbReference>
<keyword evidence="11" id="KW-0378">Hydrolase</keyword>
<comment type="similarity">
    <text evidence="5">Belongs to the DEAD box helicase family. DDX59 subfamily.</text>
</comment>
<dbReference type="PROSITE" id="PS50222">
    <property type="entry name" value="EF_HAND_2"/>
    <property type="match status" value="1"/>
</dbReference>
<dbReference type="InterPro" id="IPR006012">
    <property type="entry name" value="Syntaxin/epimorphin_CS"/>
</dbReference>
<keyword evidence="23" id="KW-0576">Peroxisome</keyword>
<dbReference type="GO" id="GO:0003676">
    <property type="term" value="F:nucleic acid binding"/>
    <property type="evidence" value="ECO:0007669"/>
    <property type="project" value="InterPro"/>
</dbReference>
<dbReference type="InterPro" id="IPR001650">
    <property type="entry name" value="Helicase_C-like"/>
</dbReference>
<dbReference type="SUPFAM" id="SSF52540">
    <property type="entry name" value="P-loop containing nucleoside triphosphate hydrolases"/>
    <property type="match status" value="2"/>
</dbReference>
<dbReference type="GO" id="GO:0005484">
    <property type="term" value="F:SNAP receptor activity"/>
    <property type="evidence" value="ECO:0007669"/>
    <property type="project" value="InterPro"/>
</dbReference>
<reference evidence="34" key="1">
    <citation type="journal article" date="2012" name="Plant J.">
        <title>The genome of flax (Linum usitatissimum) assembled de novo from short shotgun sequence reads.</title>
        <authorList>
            <person name="Wang Z."/>
            <person name="Hobson N."/>
            <person name="Galindo L."/>
            <person name="Zhu S."/>
            <person name="Shi D."/>
            <person name="McDill J."/>
            <person name="Yang L."/>
            <person name="Hawkins S."/>
            <person name="Neutelings G."/>
            <person name="Datla R."/>
            <person name="Lambert G."/>
            <person name="Galbraith D.W."/>
            <person name="Grassa C.J."/>
            <person name="Geraldes A."/>
            <person name="Cronk Q.C."/>
            <person name="Cullis C."/>
            <person name="Dash P.K."/>
            <person name="Kumar P.A."/>
            <person name="Cloutier S."/>
            <person name="Sharpe A.G."/>
            <person name="Wong G.K."/>
            <person name="Wang J."/>
            <person name="Deyholos M.K."/>
        </authorList>
    </citation>
    <scope>NUCLEOTIDE SEQUENCE</scope>
</reference>
<dbReference type="GO" id="GO:0005524">
    <property type="term" value="F:ATP binding"/>
    <property type="evidence" value="ECO:0007669"/>
    <property type="project" value="UniProtKB-KW"/>
</dbReference>
<keyword evidence="10" id="KW-0999">Mitochondrion inner membrane</keyword>
<dbReference type="PROSITE" id="PS50192">
    <property type="entry name" value="T_SNARE"/>
    <property type="match status" value="1"/>
</dbReference>
<evidence type="ECO:0000256" key="28">
    <source>
        <dbReference type="SAM" id="Phobius"/>
    </source>
</evidence>
<comment type="subcellular location">
    <subcellularLocation>
        <location evidence="1">Mitochondrion inner membrane</location>
        <topology evidence="1">Peripheral membrane protein</topology>
        <orientation evidence="1">Intermembrane side</orientation>
    </subcellularLocation>
    <subcellularLocation>
        <location evidence="2">Peroxisome</location>
    </subcellularLocation>
</comment>
<dbReference type="InterPro" id="IPR023753">
    <property type="entry name" value="FAD/NAD-binding_dom"/>
</dbReference>
<keyword evidence="28" id="KW-0472">Membrane</keyword>
<evidence type="ECO:0000256" key="25">
    <source>
        <dbReference type="ARBA" id="ARBA00049010"/>
    </source>
</evidence>
<evidence type="ECO:0000256" key="11">
    <source>
        <dbReference type="ARBA" id="ARBA00022801"/>
    </source>
</evidence>
<dbReference type="SUPFAM" id="SSF47661">
    <property type="entry name" value="t-snare proteins"/>
    <property type="match status" value="1"/>
</dbReference>
<dbReference type="CDD" id="cd18787">
    <property type="entry name" value="SF2_C_DEAD"/>
    <property type="match status" value="1"/>
</dbReference>
<name>I6YI10_LINUS</name>
<evidence type="ECO:0000256" key="14">
    <source>
        <dbReference type="ARBA" id="ARBA00022837"/>
    </source>
</evidence>
<evidence type="ECO:0000256" key="15">
    <source>
        <dbReference type="ARBA" id="ARBA00022840"/>
    </source>
</evidence>
<dbReference type="FunFam" id="3.50.50.100:FF:000002">
    <property type="entry name" value="External alternative NAD(P)H-ubiquinone oxidoreductase B1, mitochondrial"/>
    <property type="match status" value="1"/>
</dbReference>
<keyword evidence="18" id="KW-0007">Acetylation</keyword>
<proteinExistence type="inferred from homology"/>
<dbReference type="InterPro" id="IPR011992">
    <property type="entry name" value="EF-hand-dom_pair"/>
</dbReference>
<feature type="domain" description="T-SNARE coiled-coil homology" evidence="29">
    <location>
        <begin position="203"/>
        <end position="265"/>
    </location>
</feature>
<keyword evidence="15" id="KW-0067">ATP-binding</keyword>
<evidence type="ECO:0000256" key="16">
    <source>
        <dbReference type="ARBA" id="ARBA00022927"/>
    </source>
</evidence>
<evidence type="ECO:0000256" key="6">
    <source>
        <dbReference type="ARBA" id="ARBA00012637"/>
    </source>
</evidence>
<evidence type="ECO:0000256" key="20">
    <source>
        <dbReference type="ARBA" id="ARBA00023027"/>
    </source>
</evidence>
<dbReference type="PROSITE" id="PS51194">
    <property type="entry name" value="HELICASE_CTER"/>
    <property type="match status" value="1"/>
</dbReference>
<keyword evidence="20" id="KW-0520">NAD</keyword>
<dbReference type="CDD" id="cd15848">
    <property type="entry name" value="SNARE_syntaxin1-like"/>
    <property type="match status" value="1"/>
</dbReference>
<dbReference type="GO" id="GO:0050136">
    <property type="term" value="F:NADH dehydrogenase (quinone) (non-electrogenic) activity"/>
    <property type="evidence" value="ECO:0007669"/>
    <property type="project" value="UniProtKB-EC"/>
</dbReference>
<dbReference type="InterPro" id="IPR010989">
    <property type="entry name" value="SNARE"/>
</dbReference>
<dbReference type="InterPro" id="IPR006011">
    <property type="entry name" value="Syntaxin_N"/>
</dbReference>
<keyword evidence="8" id="KW-0285">Flavoprotein</keyword>
<dbReference type="SMART" id="SM00054">
    <property type="entry name" value="EFh"/>
    <property type="match status" value="1"/>
</dbReference>
<keyword evidence="14" id="KW-0106">Calcium</keyword>
<feature type="domain" description="EF-hand" evidence="30">
    <location>
        <begin position="1109"/>
        <end position="1144"/>
    </location>
</feature>
<dbReference type="FunFam" id="1.20.5.110:FF:000008">
    <property type="entry name" value="Syntaxin 132"/>
    <property type="match status" value="1"/>
</dbReference>
<evidence type="ECO:0000256" key="19">
    <source>
        <dbReference type="ARBA" id="ARBA00023002"/>
    </source>
</evidence>
<dbReference type="InterPro" id="IPR036188">
    <property type="entry name" value="FAD/NAD-bd_sf"/>
</dbReference>
<feature type="domain" description="Helicase C-terminal" evidence="32">
    <location>
        <begin position="639"/>
        <end position="803"/>
    </location>
</feature>
<keyword evidence="9" id="KW-0547">Nucleotide-binding</keyword>
<evidence type="ECO:0000256" key="3">
    <source>
        <dbReference type="ARBA" id="ARBA00005272"/>
    </source>
</evidence>
<feature type="transmembrane region" description="Helical" evidence="28">
    <location>
        <begin position="275"/>
        <end position="295"/>
    </location>
</feature>
<dbReference type="Pfam" id="PF00271">
    <property type="entry name" value="Helicase_C"/>
    <property type="match status" value="1"/>
</dbReference>
<comment type="similarity">
    <text evidence="3">Belongs to the NADH dehydrogenase family.</text>
</comment>
<dbReference type="GO" id="GO:0016787">
    <property type="term" value="F:hydrolase activity"/>
    <property type="evidence" value="ECO:0007669"/>
    <property type="project" value="UniProtKB-KW"/>
</dbReference>
<evidence type="ECO:0000259" key="33">
    <source>
        <dbReference type="PROSITE" id="PS51195"/>
    </source>
</evidence>
<evidence type="ECO:0000259" key="29">
    <source>
        <dbReference type="PROSITE" id="PS50192"/>
    </source>
</evidence>
<evidence type="ECO:0000256" key="17">
    <source>
        <dbReference type="ARBA" id="ARBA00022946"/>
    </source>
</evidence>
<feature type="transmembrane region" description="Helical" evidence="28">
    <location>
        <begin position="1245"/>
        <end position="1264"/>
    </location>
</feature>
<dbReference type="PRINTS" id="PR00368">
    <property type="entry name" value="FADPNR"/>
</dbReference>
<evidence type="ECO:0000259" key="31">
    <source>
        <dbReference type="PROSITE" id="PS51192"/>
    </source>
</evidence>
<evidence type="ECO:0000256" key="7">
    <source>
        <dbReference type="ARBA" id="ARBA00022448"/>
    </source>
</evidence>
<evidence type="ECO:0000256" key="23">
    <source>
        <dbReference type="ARBA" id="ARBA00023140"/>
    </source>
</evidence>
<dbReference type="SMART" id="SM00490">
    <property type="entry name" value="HELICc"/>
    <property type="match status" value="1"/>
</dbReference>
<evidence type="ECO:0000256" key="12">
    <source>
        <dbReference type="ARBA" id="ARBA00022806"/>
    </source>
</evidence>
<keyword evidence="28" id="KW-1133">Transmembrane helix</keyword>
<dbReference type="InterPro" id="IPR000727">
    <property type="entry name" value="T_SNARE_dom"/>
</dbReference>
<dbReference type="CDD" id="cd23022">
    <property type="entry name" value="zf-HIT_DDX59"/>
    <property type="match status" value="1"/>
</dbReference>
<dbReference type="CDD" id="cd00179">
    <property type="entry name" value="SynN"/>
    <property type="match status" value="1"/>
</dbReference>
<evidence type="ECO:0000256" key="4">
    <source>
        <dbReference type="ARBA" id="ARBA00009063"/>
    </source>
</evidence>
<keyword evidence="21" id="KW-0175">Coiled coil</keyword>
<dbReference type="Pfam" id="PF00270">
    <property type="entry name" value="DEAD"/>
    <property type="match status" value="1"/>
</dbReference>
<dbReference type="SUPFAM" id="SSF51905">
    <property type="entry name" value="FAD/NAD(P)-binding domain"/>
    <property type="match status" value="2"/>
</dbReference>
<keyword evidence="13" id="KW-0274">FAD</keyword>
<dbReference type="Gene3D" id="1.20.58.70">
    <property type="match status" value="1"/>
</dbReference>
<evidence type="ECO:0000256" key="24">
    <source>
        <dbReference type="ARBA" id="ARBA00047599"/>
    </source>
</evidence>
<evidence type="ECO:0000256" key="2">
    <source>
        <dbReference type="ARBA" id="ARBA00004275"/>
    </source>
</evidence>
<dbReference type="InterPro" id="IPR018247">
    <property type="entry name" value="EF_Hand_1_Ca_BS"/>
</dbReference>
<dbReference type="InterPro" id="IPR027417">
    <property type="entry name" value="P-loop_NTPase"/>
</dbReference>
<keyword evidence="16" id="KW-0653">Protein transport</keyword>
<comment type="similarity">
    <text evidence="4 27">Belongs to the syntaxin family.</text>
</comment>
<dbReference type="EMBL" id="JX174448">
    <property type="protein sequence ID" value="AFN53706.1"/>
    <property type="molecule type" value="Genomic_DNA"/>
</dbReference>
<evidence type="ECO:0000256" key="26">
    <source>
        <dbReference type="PROSITE-ProRule" id="PRU00552"/>
    </source>
</evidence>
<dbReference type="InterPro" id="IPR002048">
    <property type="entry name" value="EF_hand_dom"/>
</dbReference>
<dbReference type="Gene3D" id="3.30.60.220">
    <property type="match status" value="1"/>
</dbReference>
<organism evidence="34">
    <name type="scientific">Linum usitatissimum</name>
    <name type="common">Flax</name>
    <name type="synonym">Linum humile</name>
    <dbReference type="NCBI Taxonomy" id="4006"/>
    <lineage>
        <taxon>Eukaryota</taxon>
        <taxon>Viridiplantae</taxon>
        <taxon>Streptophyta</taxon>
        <taxon>Embryophyta</taxon>
        <taxon>Tracheophyta</taxon>
        <taxon>Spermatophyta</taxon>
        <taxon>Magnoliopsida</taxon>
        <taxon>eudicotyledons</taxon>
        <taxon>Gunneridae</taxon>
        <taxon>Pentapetalae</taxon>
        <taxon>rosids</taxon>
        <taxon>fabids</taxon>
        <taxon>Malpighiales</taxon>
        <taxon>Linaceae</taxon>
        <taxon>Linum</taxon>
    </lineage>
</organism>
<dbReference type="GO" id="GO:0006886">
    <property type="term" value="P:intracellular protein transport"/>
    <property type="evidence" value="ECO:0007669"/>
    <property type="project" value="InterPro"/>
</dbReference>
<evidence type="ECO:0000256" key="1">
    <source>
        <dbReference type="ARBA" id="ARBA00004137"/>
    </source>
</evidence>
<keyword evidence="22" id="KW-0496">Mitochondrion</keyword>
<dbReference type="Pfam" id="PF04438">
    <property type="entry name" value="zf-HIT"/>
    <property type="match status" value="1"/>
</dbReference>
<dbReference type="SMART" id="SM00487">
    <property type="entry name" value="DEXDc"/>
    <property type="match status" value="1"/>
</dbReference>
<dbReference type="InterPro" id="IPR045024">
    <property type="entry name" value="NDH-2"/>
</dbReference>
<evidence type="ECO:0000256" key="27">
    <source>
        <dbReference type="RuleBase" id="RU003858"/>
    </source>
</evidence>
<keyword evidence="17" id="KW-0809">Transit peptide</keyword>
<dbReference type="EC" id="1.6.5.9" evidence="6"/>
<keyword evidence="19" id="KW-0560">Oxidoreductase</keyword>
<dbReference type="PROSITE" id="PS00018">
    <property type="entry name" value="EF_HAND_1"/>
    <property type="match status" value="1"/>
</dbReference>
<evidence type="ECO:0000256" key="21">
    <source>
        <dbReference type="ARBA" id="ARBA00023054"/>
    </source>
</evidence>
<evidence type="ECO:0000256" key="18">
    <source>
        <dbReference type="ARBA" id="ARBA00022990"/>
    </source>
</evidence>
<dbReference type="SMART" id="SM00397">
    <property type="entry name" value="t_SNARE"/>
    <property type="match status" value="1"/>
</dbReference>
<dbReference type="PANTHER" id="PTHR43706">
    <property type="entry name" value="NADH DEHYDROGENASE"/>
    <property type="match status" value="1"/>
</dbReference>
<comment type="catalytic activity">
    <reaction evidence="25">
        <text>a ubiquinone + NADH + H(+) = a ubiquinol + NAD(+)</text>
        <dbReference type="Rhea" id="RHEA:23152"/>
        <dbReference type="Rhea" id="RHEA-COMP:9565"/>
        <dbReference type="Rhea" id="RHEA-COMP:9566"/>
        <dbReference type="ChEBI" id="CHEBI:15378"/>
        <dbReference type="ChEBI" id="CHEBI:16389"/>
        <dbReference type="ChEBI" id="CHEBI:17976"/>
        <dbReference type="ChEBI" id="CHEBI:57540"/>
        <dbReference type="ChEBI" id="CHEBI:57945"/>
    </reaction>
</comment>
<dbReference type="PANTHER" id="PTHR43706:SF47">
    <property type="entry name" value="EXTERNAL NADH-UBIQUINONE OXIDOREDUCTASE 1, MITOCHONDRIAL-RELATED"/>
    <property type="match status" value="1"/>
</dbReference>
<dbReference type="FunFam" id="1.20.58.70:FF:000003">
    <property type="entry name" value="Qa-SNARE, Sso1/Syntaxin1-type, SYP12A-group"/>
    <property type="match status" value="1"/>
</dbReference>
<keyword evidence="12 34" id="KW-0347">Helicase</keyword>
<dbReference type="GO" id="GO:0005743">
    <property type="term" value="C:mitochondrial inner membrane"/>
    <property type="evidence" value="ECO:0007669"/>
    <property type="project" value="UniProtKB-SubCell"/>
</dbReference>
<dbReference type="PROSITE" id="PS51195">
    <property type="entry name" value="Q_MOTIF"/>
    <property type="match status" value="1"/>
</dbReference>
<keyword evidence="7" id="KW-0813">Transport</keyword>
<evidence type="ECO:0000259" key="30">
    <source>
        <dbReference type="PROSITE" id="PS50222"/>
    </source>
</evidence>
<dbReference type="SUPFAM" id="SSF47473">
    <property type="entry name" value="EF-hand"/>
    <property type="match status" value="1"/>
</dbReference>
<dbReference type="Gene3D" id="1.20.5.110">
    <property type="match status" value="1"/>
</dbReference>
<dbReference type="GO" id="GO:0005777">
    <property type="term" value="C:peroxisome"/>
    <property type="evidence" value="ECO:0007669"/>
    <property type="project" value="UniProtKB-SubCell"/>
</dbReference>
<evidence type="ECO:0000256" key="9">
    <source>
        <dbReference type="ARBA" id="ARBA00022741"/>
    </source>
</evidence>
<feature type="short sequence motif" description="Q motif" evidence="26">
    <location>
        <begin position="424"/>
        <end position="452"/>
    </location>
</feature>
<evidence type="ECO:0000256" key="5">
    <source>
        <dbReference type="ARBA" id="ARBA00009718"/>
    </source>
</evidence>
<dbReference type="InterPro" id="IPR011545">
    <property type="entry name" value="DEAD/DEAH_box_helicase_dom"/>
</dbReference>
<dbReference type="InterPro" id="IPR007529">
    <property type="entry name" value="Znf_HIT"/>
</dbReference>
<evidence type="ECO:0000256" key="8">
    <source>
        <dbReference type="ARBA" id="ARBA00022630"/>
    </source>
</evidence>
<dbReference type="InterPro" id="IPR014014">
    <property type="entry name" value="RNA_helicase_DEAD_Q_motif"/>
</dbReference>
<dbReference type="Pfam" id="PF05739">
    <property type="entry name" value="SNARE"/>
    <property type="match status" value="1"/>
</dbReference>
<feature type="domain" description="Helicase ATP-binding" evidence="31">
    <location>
        <begin position="455"/>
        <end position="628"/>
    </location>
</feature>